<evidence type="ECO:0000313" key="12">
    <source>
        <dbReference type="Proteomes" id="UP001158576"/>
    </source>
</evidence>
<dbReference type="InterPro" id="IPR015211">
    <property type="entry name" value="Peptidase_M1_C"/>
</dbReference>
<dbReference type="InterPro" id="IPR042097">
    <property type="entry name" value="Aminopeptidase_N-like_N_sf"/>
</dbReference>
<keyword evidence="8" id="KW-0862">Zinc</keyword>
<dbReference type="InterPro" id="IPR034015">
    <property type="entry name" value="M1_LTA4H"/>
</dbReference>
<dbReference type="SMART" id="SM01263">
    <property type="entry name" value="Leuk-A4-hydro_C"/>
    <property type="match status" value="1"/>
</dbReference>
<sequence length="675" mass="75751">MVEFENDPCCFSDITKIRTKSIHFDWTIDYSLKQVKGSAELTCDVLEEGLCTFMLDTRELDVQKVLIEGNEMKFSFGQAGQNGKSEALGKPLIIVLPDVPPPKGEDLVVKIFYNTTEKCSALQWLTKEQTAGGEHPYMFSQCQAIHARSLFPCQDSPGVKIKYTAKVSVAAPLVALMSANLQHDKTEKTDSVNTFYFSQHVPMPSYLVAIASGALESREIGPRSRVWSEKEFVDKAAFEFSQTEDFIKAGESLLGPYVWGQYDLLVLPPSFPYGGMENPCLTFVTPTLLAGDKSLANVVAHEIAHSWTGNLVTNVNWQHFWLNEGHTVFVERKIVEKIYNRPTAEFQAIGGWTGLVETVDTLGAEHEYTKLVIKNDGSVDPDDSFSRIPYEKGFSLLYHLQSLVGIPKFEGFLKGNVELLGETHEFTKLVIKQSGSIDPDDAFSSIPYEKGFALLYHLETLLSVPKFEAFLKAYIEAFSYKALDTQQWKDLLFKHFSGSEEDTAILNKVDWDAWFNNTGMPPVPKPQYDTSLQDVCTALAKKWRAGDGAPSADDIASFNSGQLQEFLDQLVLDSSFSPEQVQQMSDVYKGISESHNSEVRFRWIHLGLKSRFKPAIDNALAMVTEQGRMKFTRPLYRDLKNWDLALPRAVETFKKNRPSMHPTTAALVAKDLGLQ</sequence>
<dbReference type="InterPro" id="IPR038502">
    <property type="entry name" value="M1_LTA-4_hydro/amino_C_sf"/>
</dbReference>
<dbReference type="Gene3D" id="1.25.40.320">
    <property type="entry name" value="Peptidase M1, leukotriene A4 hydrolase/aminopeptidase C-terminal domain"/>
    <property type="match status" value="1"/>
</dbReference>
<comment type="subcellular location">
    <subcellularLocation>
        <location evidence="2">Cytoplasm</location>
    </subcellularLocation>
</comment>
<dbReference type="SUPFAM" id="SSF63737">
    <property type="entry name" value="Leukotriene A4 hydrolase N-terminal domain"/>
    <property type="match status" value="1"/>
</dbReference>
<keyword evidence="5" id="KW-0645">Protease</keyword>
<dbReference type="InterPro" id="IPR016024">
    <property type="entry name" value="ARM-type_fold"/>
</dbReference>
<dbReference type="InterPro" id="IPR045357">
    <property type="entry name" value="Aminopeptidase_N-like_N"/>
</dbReference>
<evidence type="ECO:0000256" key="9">
    <source>
        <dbReference type="ARBA" id="ARBA00023049"/>
    </source>
</evidence>
<dbReference type="Pfam" id="PF01433">
    <property type="entry name" value="Peptidase_M1"/>
    <property type="match status" value="2"/>
</dbReference>
<evidence type="ECO:0000259" key="10">
    <source>
        <dbReference type="SMART" id="SM01263"/>
    </source>
</evidence>
<dbReference type="EMBL" id="OU015568">
    <property type="protein sequence ID" value="CAG5085516.1"/>
    <property type="molecule type" value="Genomic_DNA"/>
</dbReference>
<feature type="domain" description="Peptidase M1 leukotriene A4 hydrolase/aminopeptidase C-terminal" evidence="10">
    <location>
        <begin position="531"/>
        <end position="672"/>
    </location>
</feature>
<dbReference type="Pfam" id="PF09127">
    <property type="entry name" value="Leuk-A4-hydro_C"/>
    <property type="match status" value="1"/>
</dbReference>
<keyword evidence="9" id="KW-0482">Metalloprotease</keyword>
<evidence type="ECO:0000313" key="11">
    <source>
        <dbReference type="EMBL" id="CAG5085516.1"/>
    </source>
</evidence>
<dbReference type="SUPFAM" id="SSF55486">
    <property type="entry name" value="Metalloproteases ('zincins'), catalytic domain"/>
    <property type="match status" value="2"/>
</dbReference>
<dbReference type="Gene3D" id="3.30.2010.30">
    <property type="match status" value="1"/>
</dbReference>
<dbReference type="InterPro" id="IPR014782">
    <property type="entry name" value="Peptidase_M1_dom"/>
</dbReference>
<dbReference type="InterPro" id="IPR001930">
    <property type="entry name" value="Peptidase_M1"/>
</dbReference>
<evidence type="ECO:0000256" key="8">
    <source>
        <dbReference type="ARBA" id="ARBA00022833"/>
    </source>
</evidence>
<evidence type="ECO:0000256" key="6">
    <source>
        <dbReference type="ARBA" id="ARBA00022723"/>
    </source>
</evidence>
<dbReference type="Gene3D" id="2.60.40.1730">
    <property type="entry name" value="tricorn interacting facor f3 domain"/>
    <property type="match status" value="1"/>
</dbReference>
<dbReference type="PRINTS" id="PR00756">
    <property type="entry name" value="ALADIPTASE"/>
</dbReference>
<keyword evidence="12" id="KW-1185">Reference proteome</keyword>
<dbReference type="PANTHER" id="PTHR45726">
    <property type="entry name" value="LEUKOTRIENE A-4 HYDROLASE"/>
    <property type="match status" value="1"/>
</dbReference>
<name>A0ABN7RWD8_OIKDI</name>
<keyword evidence="4" id="KW-0963">Cytoplasm</keyword>
<evidence type="ECO:0000256" key="2">
    <source>
        <dbReference type="ARBA" id="ARBA00004496"/>
    </source>
</evidence>
<dbReference type="Proteomes" id="UP001158576">
    <property type="component" value="Chromosome PAR"/>
</dbReference>
<reference evidence="11 12" key="1">
    <citation type="submission" date="2021-04" db="EMBL/GenBank/DDBJ databases">
        <authorList>
            <person name="Bliznina A."/>
        </authorList>
    </citation>
    <scope>NUCLEOTIDE SEQUENCE [LARGE SCALE GENOMIC DNA]</scope>
</reference>
<dbReference type="SUPFAM" id="SSF48371">
    <property type="entry name" value="ARM repeat"/>
    <property type="match status" value="1"/>
</dbReference>
<evidence type="ECO:0000256" key="3">
    <source>
        <dbReference type="ARBA" id="ARBA00010136"/>
    </source>
</evidence>
<evidence type="ECO:0000256" key="5">
    <source>
        <dbReference type="ARBA" id="ARBA00022670"/>
    </source>
</evidence>
<dbReference type="Pfam" id="PF17900">
    <property type="entry name" value="Peptidase_M1_N"/>
    <property type="match status" value="1"/>
</dbReference>
<comment type="similarity">
    <text evidence="3">Belongs to the peptidase M1 family.</text>
</comment>
<protein>
    <submittedName>
        <fullName evidence="11">Oidioi.mRNA.OKI2018_I69.PAR.g10912.t3.cds</fullName>
    </submittedName>
</protein>
<dbReference type="Gene3D" id="1.10.390.10">
    <property type="entry name" value="Neutral Protease Domain 2"/>
    <property type="match status" value="2"/>
</dbReference>
<keyword evidence="7" id="KW-0378">Hydrolase</keyword>
<dbReference type="InterPro" id="IPR027268">
    <property type="entry name" value="Peptidase_M4/M1_CTD_sf"/>
</dbReference>
<dbReference type="InterPro" id="IPR049980">
    <property type="entry name" value="LTA4H_cat"/>
</dbReference>
<dbReference type="PANTHER" id="PTHR45726:SF3">
    <property type="entry name" value="LEUKOTRIENE A-4 HYDROLASE"/>
    <property type="match status" value="1"/>
</dbReference>
<organism evidence="11 12">
    <name type="scientific">Oikopleura dioica</name>
    <name type="common">Tunicate</name>
    <dbReference type="NCBI Taxonomy" id="34765"/>
    <lineage>
        <taxon>Eukaryota</taxon>
        <taxon>Metazoa</taxon>
        <taxon>Chordata</taxon>
        <taxon>Tunicata</taxon>
        <taxon>Appendicularia</taxon>
        <taxon>Copelata</taxon>
        <taxon>Oikopleuridae</taxon>
        <taxon>Oikopleura</taxon>
    </lineage>
</organism>
<evidence type="ECO:0000256" key="1">
    <source>
        <dbReference type="ARBA" id="ARBA00001947"/>
    </source>
</evidence>
<comment type="cofactor">
    <cofactor evidence="1">
        <name>Zn(2+)</name>
        <dbReference type="ChEBI" id="CHEBI:29105"/>
    </cofactor>
</comment>
<keyword evidence="6" id="KW-0479">Metal-binding</keyword>
<gene>
    <name evidence="11" type="ORF">OKIOD_LOCUS2470</name>
</gene>
<dbReference type="CDD" id="cd09599">
    <property type="entry name" value="M1_LTA4H"/>
    <property type="match status" value="1"/>
</dbReference>
<evidence type="ECO:0000256" key="7">
    <source>
        <dbReference type="ARBA" id="ARBA00022801"/>
    </source>
</evidence>
<proteinExistence type="inferred from homology"/>
<evidence type="ECO:0000256" key="4">
    <source>
        <dbReference type="ARBA" id="ARBA00022490"/>
    </source>
</evidence>
<accession>A0ABN7RWD8</accession>